<gene>
    <name evidence="1" type="ORF">METZ01_LOCUS179016</name>
</gene>
<organism evidence="1">
    <name type="scientific">marine metagenome</name>
    <dbReference type="NCBI Taxonomy" id="408172"/>
    <lineage>
        <taxon>unclassified sequences</taxon>
        <taxon>metagenomes</taxon>
        <taxon>ecological metagenomes</taxon>
    </lineage>
</organism>
<accession>A0A382CK31</accession>
<dbReference type="EMBL" id="UINC01034782">
    <property type="protein sequence ID" value="SVB26162.1"/>
    <property type="molecule type" value="Genomic_DNA"/>
</dbReference>
<protein>
    <submittedName>
        <fullName evidence="1">Uncharacterized protein</fullName>
    </submittedName>
</protein>
<feature type="non-terminal residue" evidence="1">
    <location>
        <position position="125"/>
    </location>
</feature>
<sequence length="125" mass="13973">MQVVQKAHPLPGVRVPSPDSEWLTLSLLREIRSPGQRIADRRHLQGIYDKISALRVKLRVPVDIFPGSMTGGLVSRSPNPTEKPALAARSVARTLMKRQKLTRTRVNNRPFGCIGIAQLRTTEMI</sequence>
<reference evidence="1" key="1">
    <citation type="submission" date="2018-05" db="EMBL/GenBank/DDBJ databases">
        <authorList>
            <person name="Lanie J.A."/>
            <person name="Ng W.-L."/>
            <person name="Kazmierczak K.M."/>
            <person name="Andrzejewski T.M."/>
            <person name="Davidsen T.M."/>
            <person name="Wayne K.J."/>
            <person name="Tettelin H."/>
            <person name="Glass J.I."/>
            <person name="Rusch D."/>
            <person name="Podicherti R."/>
            <person name="Tsui H.-C.T."/>
            <person name="Winkler M.E."/>
        </authorList>
    </citation>
    <scope>NUCLEOTIDE SEQUENCE</scope>
</reference>
<evidence type="ECO:0000313" key="1">
    <source>
        <dbReference type="EMBL" id="SVB26162.1"/>
    </source>
</evidence>
<name>A0A382CK31_9ZZZZ</name>
<proteinExistence type="predicted"/>
<dbReference type="AlphaFoldDB" id="A0A382CK31"/>